<reference evidence="2 3" key="1">
    <citation type="journal article" date="2018" name="Nat. Biotechnol.">
        <title>A standardized bacterial taxonomy based on genome phylogeny substantially revises the tree of life.</title>
        <authorList>
            <person name="Parks D.H."/>
            <person name="Chuvochina M."/>
            <person name="Waite D.W."/>
            <person name="Rinke C."/>
            <person name="Skarshewski A."/>
            <person name="Chaumeil P.A."/>
            <person name="Hugenholtz P."/>
        </authorList>
    </citation>
    <scope>NUCLEOTIDE SEQUENCE [LARGE SCALE GENOMIC DNA]</scope>
    <source>
        <strain evidence="2">UBA9169</strain>
    </source>
</reference>
<sequence>DAETLDFDDARHTTTGSARDDLA</sequence>
<comment type="caution">
    <text evidence="2">The sequence shown here is derived from an EMBL/GenBank/DDBJ whole genome shotgun (WGS) entry which is preliminary data.</text>
</comment>
<dbReference type="AlphaFoldDB" id="A0A348WG82"/>
<evidence type="ECO:0000313" key="3">
    <source>
        <dbReference type="Proteomes" id="UP000264719"/>
    </source>
</evidence>
<evidence type="ECO:0000256" key="1">
    <source>
        <dbReference type="SAM" id="MobiDB-lite"/>
    </source>
</evidence>
<dbReference type="EMBL" id="DMVW01000162">
    <property type="protein sequence ID" value="HAR53544.1"/>
    <property type="molecule type" value="Genomic_DNA"/>
</dbReference>
<dbReference type="GO" id="GO:0016853">
    <property type="term" value="F:isomerase activity"/>
    <property type="evidence" value="ECO:0007669"/>
    <property type="project" value="UniProtKB-KW"/>
</dbReference>
<gene>
    <name evidence="2" type="ORF">DCS45_16965</name>
</gene>
<accession>A0A348WG82</accession>
<feature type="compositionally biased region" description="Basic and acidic residues" evidence="1">
    <location>
        <begin position="8"/>
        <end position="23"/>
    </location>
</feature>
<evidence type="ECO:0000313" key="2">
    <source>
        <dbReference type="EMBL" id="HAR53544.1"/>
    </source>
</evidence>
<feature type="non-terminal residue" evidence="2">
    <location>
        <position position="1"/>
    </location>
</feature>
<feature type="region of interest" description="Disordered" evidence="1">
    <location>
        <begin position="1"/>
        <end position="23"/>
    </location>
</feature>
<proteinExistence type="predicted"/>
<protein>
    <submittedName>
        <fullName evidence="2">Thiol-disulfide isomerase</fullName>
    </submittedName>
</protein>
<keyword evidence="2" id="KW-0413">Isomerase</keyword>
<name>A0A348WG82_9RHOB</name>
<organism evidence="2 3">
    <name type="scientific">Roseovarius nubinhibens</name>
    <dbReference type="NCBI Taxonomy" id="314263"/>
    <lineage>
        <taxon>Bacteria</taxon>
        <taxon>Pseudomonadati</taxon>
        <taxon>Pseudomonadota</taxon>
        <taxon>Alphaproteobacteria</taxon>
        <taxon>Rhodobacterales</taxon>
        <taxon>Roseobacteraceae</taxon>
        <taxon>Roseovarius</taxon>
    </lineage>
</organism>
<dbReference type="Proteomes" id="UP000264719">
    <property type="component" value="Unassembled WGS sequence"/>
</dbReference>